<protein>
    <submittedName>
        <fullName evidence="2">Uncharacterized protein</fullName>
    </submittedName>
</protein>
<dbReference type="AlphaFoldDB" id="U6H5K1"/>
<organism evidence="2 3">
    <name type="scientific">Eimeria praecox</name>
    <dbReference type="NCBI Taxonomy" id="51316"/>
    <lineage>
        <taxon>Eukaryota</taxon>
        <taxon>Sar</taxon>
        <taxon>Alveolata</taxon>
        <taxon>Apicomplexa</taxon>
        <taxon>Conoidasida</taxon>
        <taxon>Coccidia</taxon>
        <taxon>Eucoccidiorida</taxon>
        <taxon>Eimeriorina</taxon>
        <taxon>Eimeriidae</taxon>
        <taxon>Eimeria</taxon>
    </lineage>
</organism>
<proteinExistence type="predicted"/>
<gene>
    <name evidence="2" type="ORF">EPH_0043420</name>
</gene>
<accession>U6H5K1</accession>
<dbReference type="VEuPathDB" id="ToxoDB:EPH_0043420"/>
<name>U6H5K1_9EIME</name>
<sequence>MILRLATLDLAVFVRVPSDIQVHRSELGSAIHDLASELLSYTLRLGMSSTAFLQGLHTFAGLIKDIDAARHEATSSSQDKDLREMGAHAKVCKTALMYYGAVLDGLLWATAAFPVEQTAVLVEQQLRVLQALCTMRAVQVSRDKACRILVFFHQTQRQFRPLVDIGTMKPRDKRWRTVPFTCLELDEAVARGGGVFFPPPPGMLRDAVQPWVVPSGPGGQANEELHATSGATDAHAARVYYAEFPPSLQGQDVSTLMQGAISYTSAELGGTLTAQATQRRQPNTSSAGQLSPSVARRWSRQRYKTAQTYPSLLESPQKGHSNPSVD</sequence>
<dbReference type="OrthoDB" id="10615506at2759"/>
<evidence type="ECO:0000313" key="2">
    <source>
        <dbReference type="EMBL" id="CDI87725.1"/>
    </source>
</evidence>
<evidence type="ECO:0000313" key="3">
    <source>
        <dbReference type="Proteomes" id="UP000018201"/>
    </source>
</evidence>
<dbReference type="Proteomes" id="UP000018201">
    <property type="component" value="Unassembled WGS sequence"/>
</dbReference>
<reference evidence="2" key="1">
    <citation type="submission" date="2013-10" db="EMBL/GenBank/DDBJ databases">
        <title>Genomic analysis of the causative agents of coccidiosis in chickens.</title>
        <authorList>
            <person name="Reid A.J."/>
            <person name="Blake D."/>
            <person name="Billington K."/>
            <person name="Browne H."/>
            <person name="Dunn M."/>
            <person name="Hung S."/>
            <person name="Kawahara F."/>
            <person name="Miranda-Saavedra D."/>
            <person name="Mourier T."/>
            <person name="Nagra H."/>
            <person name="Otto T.D."/>
            <person name="Rawlings N."/>
            <person name="Sanchez A."/>
            <person name="Sanders M."/>
            <person name="Subramaniam C."/>
            <person name="Tay Y."/>
            <person name="Dear P."/>
            <person name="Doerig C."/>
            <person name="Gruber A."/>
            <person name="Parkinson J."/>
            <person name="Shirley M."/>
            <person name="Wan K.L."/>
            <person name="Berriman M."/>
            <person name="Tomley F."/>
            <person name="Pain A."/>
        </authorList>
    </citation>
    <scope>NUCLEOTIDE SEQUENCE [LARGE SCALE GENOMIC DNA]</scope>
    <source>
        <strain evidence="2">Houghton</strain>
    </source>
</reference>
<evidence type="ECO:0000256" key="1">
    <source>
        <dbReference type="SAM" id="MobiDB-lite"/>
    </source>
</evidence>
<feature type="region of interest" description="Disordered" evidence="1">
    <location>
        <begin position="275"/>
        <end position="326"/>
    </location>
</feature>
<keyword evidence="3" id="KW-1185">Reference proteome</keyword>
<dbReference type="EMBL" id="HG706955">
    <property type="protein sequence ID" value="CDI87725.1"/>
    <property type="molecule type" value="Genomic_DNA"/>
</dbReference>
<reference evidence="2" key="2">
    <citation type="submission" date="2013-10" db="EMBL/GenBank/DDBJ databases">
        <authorList>
            <person name="Aslett M."/>
        </authorList>
    </citation>
    <scope>NUCLEOTIDE SEQUENCE [LARGE SCALE GENOMIC DNA]</scope>
    <source>
        <strain evidence="2">Houghton</strain>
    </source>
</reference>
<feature type="compositionally biased region" description="Polar residues" evidence="1">
    <location>
        <begin position="275"/>
        <end position="292"/>
    </location>
</feature>